<dbReference type="Proteomes" id="UP001195914">
    <property type="component" value="Unassembled WGS sequence"/>
</dbReference>
<keyword evidence="3" id="KW-1185">Reference proteome</keyword>
<evidence type="ECO:0000256" key="1">
    <source>
        <dbReference type="SAM" id="SignalP"/>
    </source>
</evidence>
<dbReference type="EMBL" id="JAHBMH010000073">
    <property type="protein sequence ID" value="KAK1933522.1"/>
    <property type="molecule type" value="Genomic_DNA"/>
</dbReference>
<feature type="chain" id="PRO_5041934654" description="Secreted protein" evidence="1">
    <location>
        <begin position="21"/>
        <end position="108"/>
    </location>
</feature>
<evidence type="ECO:0000313" key="2">
    <source>
        <dbReference type="EMBL" id="KAK1933522.1"/>
    </source>
</evidence>
<accession>A0AAD9G813</accession>
<evidence type="ECO:0000313" key="3">
    <source>
        <dbReference type="Proteomes" id="UP001195914"/>
    </source>
</evidence>
<protein>
    <recommendedName>
        <fullName evidence="4">Secreted protein</fullName>
    </recommendedName>
</protein>
<dbReference type="Pfam" id="PF23496">
    <property type="entry name" value="Microp_apicomplexa_3"/>
    <property type="match status" value="1"/>
</dbReference>
<organism evidence="2 3">
    <name type="scientific">Babesia divergens</name>
    <dbReference type="NCBI Taxonomy" id="32595"/>
    <lineage>
        <taxon>Eukaryota</taxon>
        <taxon>Sar</taxon>
        <taxon>Alveolata</taxon>
        <taxon>Apicomplexa</taxon>
        <taxon>Aconoidasida</taxon>
        <taxon>Piroplasmida</taxon>
        <taxon>Babesiidae</taxon>
        <taxon>Babesia</taxon>
    </lineage>
</organism>
<keyword evidence="1" id="KW-0732">Signal</keyword>
<dbReference type="AlphaFoldDB" id="A0AAD9G813"/>
<dbReference type="InterPro" id="IPR056318">
    <property type="entry name" value="Microp_apicomplexa_3"/>
</dbReference>
<feature type="signal peptide" evidence="1">
    <location>
        <begin position="1"/>
        <end position="20"/>
    </location>
</feature>
<evidence type="ECO:0008006" key="4">
    <source>
        <dbReference type="Google" id="ProtNLM"/>
    </source>
</evidence>
<reference evidence="2" key="1">
    <citation type="journal article" date="2014" name="Nucleic Acids Res.">
        <title>The evolutionary dynamics of variant antigen genes in Babesia reveal a history of genomic innovation underlying host-parasite interaction.</title>
        <authorList>
            <person name="Jackson A.P."/>
            <person name="Otto T.D."/>
            <person name="Darby A."/>
            <person name="Ramaprasad A."/>
            <person name="Xia D."/>
            <person name="Echaide I.E."/>
            <person name="Farber M."/>
            <person name="Gahlot S."/>
            <person name="Gamble J."/>
            <person name="Gupta D."/>
            <person name="Gupta Y."/>
            <person name="Jackson L."/>
            <person name="Malandrin L."/>
            <person name="Malas T.B."/>
            <person name="Moussa E."/>
            <person name="Nair M."/>
            <person name="Reid A.J."/>
            <person name="Sanders M."/>
            <person name="Sharma J."/>
            <person name="Tracey A."/>
            <person name="Quail M.A."/>
            <person name="Weir W."/>
            <person name="Wastling J.M."/>
            <person name="Hall N."/>
            <person name="Willadsen P."/>
            <person name="Lingelbach K."/>
            <person name="Shiels B."/>
            <person name="Tait A."/>
            <person name="Berriman M."/>
            <person name="Allred D.R."/>
            <person name="Pain A."/>
        </authorList>
    </citation>
    <scope>NUCLEOTIDE SEQUENCE</scope>
    <source>
        <strain evidence="2">1802A</strain>
    </source>
</reference>
<name>A0AAD9G813_BABDI</name>
<comment type="caution">
    <text evidence="2">The sequence shown here is derived from an EMBL/GenBank/DDBJ whole genome shotgun (WGS) entry which is preliminary data.</text>
</comment>
<proteinExistence type="predicted"/>
<sequence>MCSVLGVLLLGLAHIAKTDAHGATKHQSVAMIPYVAPGNSHGKSNGGIVIIDNRRGETEAPFVEVYGGMAYNYENPEDYDQNYLTRRQETLEKQTEFQPDAYDIIRTF</sequence>
<gene>
    <name evidence="2" type="ORF">X943_004021</name>
</gene>
<reference evidence="2" key="2">
    <citation type="submission" date="2021-05" db="EMBL/GenBank/DDBJ databases">
        <authorList>
            <person name="Pain A."/>
        </authorList>
    </citation>
    <scope>NUCLEOTIDE SEQUENCE</scope>
    <source>
        <strain evidence="2">1802A</strain>
    </source>
</reference>